<proteinExistence type="predicted"/>
<feature type="compositionally biased region" description="Low complexity" evidence="1">
    <location>
        <begin position="1"/>
        <end position="11"/>
    </location>
</feature>
<feature type="compositionally biased region" description="Acidic residues" evidence="1">
    <location>
        <begin position="391"/>
        <end position="412"/>
    </location>
</feature>
<evidence type="ECO:0000313" key="2">
    <source>
        <dbReference type="EMBL" id="CAB5296771.1"/>
    </source>
</evidence>
<dbReference type="AlphaFoldDB" id="A0A915YND2"/>
<evidence type="ECO:0000256" key="1">
    <source>
        <dbReference type="SAM" id="MobiDB-lite"/>
    </source>
</evidence>
<dbReference type="Proteomes" id="UP000684084">
    <property type="component" value="Unassembled WGS sequence"/>
</dbReference>
<feature type="region of interest" description="Disordered" evidence="1">
    <location>
        <begin position="122"/>
        <end position="150"/>
    </location>
</feature>
<feature type="region of interest" description="Disordered" evidence="1">
    <location>
        <begin position="379"/>
        <end position="421"/>
    </location>
</feature>
<feature type="compositionally biased region" description="Low complexity" evidence="1">
    <location>
        <begin position="31"/>
        <end position="48"/>
    </location>
</feature>
<protein>
    <submittedName>
        <fullName evidence="2">Uncharacterized protein</fullName>
    </submittedName>
</protein>
<sequence>MSSKSSKSIKSNNPLSAFAPSRKLRSHTTKKTSSSSSKEISSVTSKDSASNVQDNVRVVICDSNDSDKQCFETPVEHVEISATRIHGLTSNKSKNSTSIPSYNINLEDSNLILGITSGSSSKNDSFSEIEHHKRKSMNTRNETAKAPRLSEKDADTLSKALYYSKKAYEEALLAKEFSVRTENAINEFIKAQSSCNESNENANGESKVHTKKKQFWYSQTVTNACLELFFLEKDPSDETMCEFIYDNLKKAHPENVSKIKNNTAGGRANYVRNIKSAISNTFGKVFLGEIPGQKVSFDEIANWKNSTNVLWAKKNLWSQVKDSDKDDDTYINRITSQVFKEEKFTTNNCLFVIAVVDLIFDVDVQTTTLSGETITKRMEKLNNDKKKQEEQEGNDQEGGSDDQEEVNCDDDDKGNMKMNKI</sequence>
<reference evidence="2" key="1">
    <citation type="submission" date="2020-05" db="EMBL/GenBank/DDBJ databases">
        <authorList>
            <person name="Rincon C."/>
            <person name="Sanders R I."/>
            <person name="Robbins C."/>
            <person name="Chaturvedi A."/>
        </authorList>
    </citation>
    <scope>NUCLEOTIDE SEQUENCE</scope>
    <source>
        <strain evidence="2">CHB12</strain>
    </source>
</reference>
<evidence type="ECO:0000313" key="3">
    <source>
        <dbReference type="Proteomes" id="UP000684084"/>
    </source>
</evidence>
<dbReference type="EMBL" id="CAGKOT010000001">
    <property type="protein sequence ID" value="CAB5296771.1"/>
    <property type="molecule type" value="Genomic_DNA"/>
</dbReference>
<dbReference type="VEuPathDB" id="FungiDB:RhiirFUN_020116"/>
<feature type="compositionally biased region" description="Basic and acidic residues" evidence="1">
    <location>
        <begin position="379"/>
        <end position="390"/>
    </location>
</feature>
<feature type="region of interest" description="Disordered" evidence="1">
    <location>
        <begin position="1"/>
        <end position="49"/>
    </location>
</feature>
<dbReference type="OrthoDB" id="2389375at2759"/>
<gene>
    <name evidence="2" type="ORF">CHRIB12_LOCUS525</name>
</gene>
<comment type="caution">
    <text evidence="2">The sequence shown here is derived from an EMBL/GenBank/DDBJ whole genome shotgun (WGS) entry which is preliminary data.</text>
</comment>
<organism evidence="2 3">
    <name type="scientific">Rhizophagus irregularis</name>
    <dbReference type="NCBI Taxonomy" id="588596"/>
    <lineage>
        <taxon>Eukaryota</taxon>
        <taxon>Fungi</taxon>
        <taxon>Fungi incertae sedis</taxon>
        <taxon>Mucoromycota</taxon>
        <taxon>Glomeromycotina</taxon>
        <taxon>Glomeromycetes</taxon>
        <taxon>Glomerales</taxon>
        <taxon>Glomeraceae</taxon>
        <taxon>Rhizophagus</taxon>
    </lineage>
</organism>
<name>A0A915YND2_9GLOM</name>
<accession>A0A915YND2</accession>